<feature type="transmembrane region" description="Helical" evidence="8">
    <location>
        <begin position="395"/>
        <end position="415"/>
    </location>
</feature>
<dbReference type="GO" id="GO:0016763">
    <property type="term" value="F:pentosyltransferase activity"/>
    <property type="evidence" value="ECO:0007669"/>
    <property type="project" value="TreeGrafter"/>
</dbReference>
<feature type="transmembrane region" description="Helical" evidence="8">
    <location>
        <begin position="242"/>
        <end position="266"/>
    </location>
</feature>
<proteinExistence type="predicted"/>
<accession>A0A2M8KEJ6</accession>
<feature type="transmembrane region" description="Helical" evidence="8">
    <location>
        <begin position="372"/>
        <end position="388"/>
    </location>
</feature>
<dbReference type="Proteomes" id="UP000231450">
    <property type="component" value="Unassembled WGS sequence"/>
</dbReference>
<feature type="domain" description="Glycosyltransferase RgtA/B/C/D-like" evidence="9">
    <location>
        <begin position="101"/>
        <end position="221"/>
    </location>
</feature>
<evidence type="ECO:0000256" key="7">
    <source>
        <dbReference type="ARBA" id="ARBA00023136"/>
    </source>
</evidence>
<evidence type="ECO:0000256" key="6">
    <source>
        <dbReference type="ARBA" id="ARBA00022989"/>
    </source>
</evidence>
<feature type="transmembrane region" description="Helical" evidence="8">
    <location>
        <begin position="345"/>
        <end position="366"/>
    </location>
</feature>
<keyword evidence="4" id="KW-0808">Transferase</keyword>
<organism evidence="10 11">
    <name type="scientific">Candidatus Portnoybacteria bacterium CG10_big_fil_rev_8_21_14_0_10_36_7</name>
    <dbReference type="NCBI Taxonomy" id="1974812"/>
    <lineage>
        <taxon>Bacteria</taxon>
        <taxon>Candidatus Portnoyibacteriota</taxon>
    </lineage>
</organism>
<evidence type="ECO:0000313" key="10">
    <source>
        <dbReference type="EMBL" id="PJE58336.1"/>
    </source>
</evidence>
<evidence type="ECO:0000313" key="11">
    <source>
        <dbReference type="Proteomes" id="UP000231450"/>
    </source>
</evidence>
<gene>
    <name evidence="10" type="ORF">COU81_01275</name>
</gene>
<evidence type="ECO:0000259" key="9">
    <source>
        <dbReference type="Pfam" id="PF13231"/>
    </source>
</evidence>
<keyword evidence="5 8" id="KW-0812">Transmembrane</keyword>
<evidence type="ECO:0000256" key="3">
    <source>
        <dbReference type="ARBA" id="ARBA00022676"/>
    </source>
</evidence>
<protein>
    <recommendedName>
        <fullName evidence="9">Glycosyltransferase RgtA/B/C/D-like domain-containing protein</fullName>
    </recommendedName>
</protein>
<dbReference type="PANTHER" id="PTHR33908">
    <property type="entry name" value="MANNOSYLTRANSFERASE YKCB-RELATED"/>
    <property type="match status" value="1"/>
</dbReference>
<evidence type="ECO:0000256" key="1">
    <source>
        <dbReference type="ARBA" id="ARBA00004651"/>
    </source>
</evidence>
<dbReference type="PANTHER" id="PTHR33908:SF11">
    <property type="entry name" value="MEMBRANE PROTEIN"/>
    <property type="match status" value="1"/>
</dbReference>
<dbReference type="EMBL" id="PFDW01000028">
    <property type="protein sequence ID" value="PJE58336.1"/>
    <property type="molecule type" value="Genomic_DNA"/>
</dbReference>
<dbReference type="GO" id="GO:0005886">
    <property type="term" value="C:plasma membrane"/>
    <property type="evidence" value="ECO:0007669"/>
    <property type="project" value="UniProtKB-SubCell"/>
</dbReference>
<evidence type="ECO:0000256" key="5">
    <source>
        <dbReference type="ARBA" id="ARBA00022692"/>
    </source>
</evidence>
<name>A0A2M8KEJ6_9BACT</name>
<feature type="transmembrane region" description="Helical" evidence="8">
    <location>
        <begin position="106"/>
        <end position="127"/>
    </location>
</feature>
<keyword evidence="3" id="KW-0328">Glycosyltransferase</keyword>
<reference evidence="11" key="1">
    <citation type="submission" date="2017-09" db="EMBL/GenBank/DDBJ databases">
        <title>Depth-based differentiation of microbial function through sediment-hosted aquifers and enrichment of novel symbionts in the deep terrestrial subsurface.</title>
        <authorList>
            <person name="Probst A.J."/>
            <person name="Ladd B."/>
            <person name="Jarett J.K."/>
            <person name="Geller-Mcgrath D.E."/>
            <person name="Sieber C.M.K."/>
            <person name="Emerson J.B."/>
            <person name="Anantharaman K."/>
            <person name="Thomas B.C."/>
            <person name="Malmstrom R."/>
            <person name="Stieglmeier M."/>
            <person name="Klingl A."/>
            <person name="Woyke T."/>
            <person name="Ryan C.M."/>
            <person name="Banfield J.F."/>
        </authorList>
    </citation>
    <scope>NUCLEOTIDE SEQUENCE [LARGE SCALE GENOMIC DNA]</scope>
</reference>
<evidence type="ECO:0000256" key="8">
    <source>
        <dbReference type="SAM" id="Phobius"/>
    </source>
</evidence>
<dbReference type="Pfam" id="PF13231">
    <property type="entry name" value="PMT_2"/>
    <property type="match status" value="1"/>
</dbReference>
<feature type="transmembrane region" description="Helical" evidence="8">
    <location>
        <begin position="315"/>
        <end position="333"/>
    </location>
</feature>
<feature type="transmembrane region" description="Helical" evidence="8">
    <location>
        <begin position="203"/>
        <end position="222"/>
    </location>
</feature>
<keyword evidence="2" id="KW-1003">Cell membrane</keyword>
<dbReference type="InterPro" id="IPR038731">
    <property type="entry name" value="RgtA/B/C-like"/>
</dbReference>
<comment type="subcellular location">
    <subcellularLocation>
        <location evidence="1">Cell membrane</location>
        <topology evidence="1">Multi-pass membrane protein</topology>
    </subcellularLocation>
</comment>
<keyword evidence="6 8" id="KW-1133">Transmembrane helix</keyword>
<evidence type="ECO:0000256" key="2">
    <source>
        <dbReference type="ARBA" id="ARBA00022475"/>
    </source>
</evidence>
<dbReference type="GO" id="GO:0009103">
    <property type="term" value="P:lipopolysaccharide biosynthetic process"/>
    <property type="evidence" value="ECO:0007669"/>
    <property type="project" value="UniProtKB-ARBA"/>
</dbReference>
<dbReference type="AlphaFoldDB" id="A0A2M8KEJ6"/>
<comment type="caution">
    <text evidence="10">The sequence shown here is derived from an EMBL/GenBank/DDBJ whole genome shotgun (WGS) entry which is preliminary data.</text>
</comment>
<dbReference type="InterPro" id="IPR050297">
    <property type="entry name" value="LipidA_mod_glycosyltrf_83"/>
</dbReference>
<feature type="transmembrane region" description="Helical" evidence="8">
    <location>
        <begin position="134"/>
        <end position="150"/>
    </location>
</feature>
<keyword evidence="7 8" id="KW-0472">Membrane</keyword>
<evidence type="ECO:0000256" key="4">
    <source>
        <dbReference type="ARBA" id="ARBA00022679"/>
    </source>
</evidence>
<sequence length="579" mass="67307">MIMKSFLKNNKEKIILILIILLGAFFRSYNLNWDQGAHLHPDERAIIMFTTPLQFPKNFDEFLSPQSPLNPHFFAYGNFPLYLLKITGLAAGNFNPSFTVYDNLNLVGRFMSGVFDIATIIVIFFLGKKLFGKKTGLLASFFYTISVFPIQASHFYAVDIPLTFFILLTLYQLIRFYEKPSLKNSILVGVFFGVSLATKISALPLLSAITAAITIDFLLLVIKQPHKPHVWLPHLPRFLKRLIIDGIVILVSTVVIFVILQPYAIIDFNTFLQQNMEQSQMTRDAFTFPYTLQYVGKIPYFYELKNVFLWGQGPVLASLSFIGALYFTYFGLIKKDKKQKWAQETILAVFFWIYFFVVGKFAVGWMRYMLPLYPLLCLFGALFAYKFLKLLKRKLGYWYLLVILVFIGSILYWPLSFMHIYTKPNTRVLASEWIYKNIPADKNIAREHWDDGLPFGGNIVYKDFELPIYGMEDPLTKSQIYQTIQKTDYIIIASNRLYVPLQKISKNCQKWNLPKERCSHNANRYYQRLFNQKLGFKKVAEFENPPTLPFLNISINDQAADESFTVYDHPKVMIFKKTN</sequence>